<evidence type="ECO:0000313" key="8">
    <source>
        <dbReference type="Proteomes" id="UP000273001"/>
    </source>
</evidence>
<dbReference type="Proteomes" id="UP000273001">
    <property type="component" value="Chromosome"/>
</dbReference>
<sequence>MCAAGVDRNRIRLLLEVSRMYWEEGADQAEVARRTGYSRSTVSRLLAQARRTGVVTVQVSHPIERLTEIEDRLVSAYGLRAVRVTEQAGDQLGAQAAQLLLEHCRPTSVIAVSNGREVGSVVRSLPQRSWPRSLVVQMLGLVGQSSGLEDGPDICRDMAMRLGGSHQALPVPLVFDTVQAADAMRREEQVVITLELAARSDVALTGVGAVEKGAVSPILRRWMTPELVEQCARAGAVAHICGHHIDARGAHVRTPVCRRTVCLEPDRLREVPLVIGVAHGWHKVEAIRAVLRGGYLSGLVTDEATAAAVLGDR</sequence>
<evidence type="ECO:0000313" key="7">
    <source>
        <dbReference type="EMBL" id="AYD90016.1"/>
    </source>
</evidence>
<comment type="similarity">
    <text evidence="1">Belongs to the SorC transcriptional regulatory family.</text>
</comment>
<dbReference type="Pfam" id="PF12802">
    <property type="entry name" value="MarR_2"/>
    <property type="match status" value="1"/>
</dbReference>
<keyword evidence="2" id="KW-0805">Transcription regulation</keyword>
<dbReference type="RefSeq" id="WP_120204712.1">
    <property type="nucleotide sequence ID" value="NZ_CP032514.1"/>
</dbReference>
<proteinExistence type="inferred from homology"/>
<evidence type="ECO:0000256" key="3">
    <source>
        <dbReference type="ARBA" id="ARBA00023125"/>
    </source>
</evidence>
<dbReference type="Gene3D" id="1.10.10.60">
    <property type="entry name" value="Homeodomain-like"/>
    <property type="match status" value="1"/>
</dbReference>
<dbReference type="SUPFAM" id="SSF46689">
    <property type="entry name" value="Homeodomain-like"/>
    <property type="match status" value="1"/>
</dbReference>
<dbReference type="InterPro" id="IPR051054">
    <property type="entry name" value="SorC_transcr_regulators"/>
</dbReference>
<dbReference type="PANTHER" id="PTHR34294">
    <property type="entry name" value="TRANSCRIPTIONAL REGULATOR-RELATED"/>
    <property type="match status" value="1"/>
</dbReference>
<dbReference type="PANTHER" id="PTHR34294:SF1">
    <property type="entry name" value="TRANSCRIPTIONAL REGULATOR LSRR"/>
    <property type="match status" value="1"/>
</dbReference>
<evidence type="ECO:0000256" key="4">
    <source>
        <dbReference type="ARBA" id="ARBA00023163"/>
    </source>
</evidence>
<protein>
    <submittedName>
        <fullName evidence="7">Sugar-binding protein</fullName>
    </submittedName>
</protein>
<accession>A0ABM6Z4C6</accession>
<evidence type="ECO:0000259" key="5">
    <source>
        <dbReference type="Pfam" id="PF04198"/>
    </source>
</evidence>
<evidence type="ECO:0000256" key="2">
    <source>
        <dbReference type="ARBA" id="ARBA00023015"/>
    </source>
</evidence>
<dbReference type="EMBL" id="CP032514">
    <property type="protein sequence ID" value="AYD90016.1"/>
    <property type="molecule type" value="Genomic_DNA"/>
</dbReference>
<dbReference type="InterPro" id="IPR037171">
    <property type="entry name" value="NagB/RpiA_transferase-like"/>
</dbReference>
<keyword evidence="3" id="KW-0238">DNA-binding</keyword>
<dbReference type="SUPFAM" id="SSF100950">
    <property type="entry name" value="NagB/RpiA/CoA transferase-like"/>
    <property type="match status" value="1"/>
</dbReference>
<name>A0ABM6Z4C6_9ACTO</name>
<dbReference type="Gene3D" id="3.40.50.1360">
    <property type="match status" value="1"/>
</dbReference>
<feature type="domain" description="Sugar-binding" evidence="5">
    <location>
        <begin position="62"/>
        <end position="310"/>
    </location>
</feature>
<dbReference type="InterPro" id="IPR009057">
    <property type="entry name" value="Homeodomain-like_sf"/>
</dbReference>
<dbReference type="InterPro" id="IPR007324">
    <property type="entry name" value="Sugar-bd_dom_put"/>
</dbReference>
<keyword evidence="8" id="KW-1185">Reference proteome</keyword>
<keyword evidence="4" id="KW-0804">Transcription</keyword>
<evidence type="ECO:0000259" key="6">
    <source>
        <dbReference type="Pfam" id="PF12802"/>
    </source>
</evidence>
<gene>
    <name evidence="7" type="ORF">D5R93_08265</name>
</gene>
<dbReference type="InterPro" id="IPR000835">
    <property type="entry name" value="HTH_MarR-typ"/>
</dbReference>
<dbReference type="Pfam" id="PF04198">
    <property type="entry name" value="Sugar-bind"/>
    <property type="match status" value="1"/>
</dbReference>
<feature type="domain" description="HTH marR-type" evidence="6">
    <location>
        <begin position="5"/>
        <end position="58"/>
    </location>
</feature>
<reference evidence="7 8" key="1">
    <citation type="submission" date="2018-09" db="EMBL/GenBank/DDBJ databases">
        <authorList>
            <person name="Li J."/>
        </authorList>
    </citation>
    <scope>NUCLEOTIDE SEQUENCE [LARGE SCALE GENOMIC DNA]</scope>
    <source>
        <strain evidence="7 8">2129</strain>
    </source>
</reference>
<evidence type="ECO:0000256" key="1">
    <source>
        <dbReference type="ARBA" id="ARBA00010466"/>
    </source>
</evidence>
<organism evidence="7 8">
    <name type="scientific">Actinomyces lilanjuaniae</name>
    <dbReference type="NCBI Taxonomy" id="2321394"/>
    <lineage>
        <taxon>Bacteria</taxon>
        <taxon>Bacillati</taxon>
        <taxon>Actinomycetota</taxon>
        <taxon>Actinomycetes</taxon>
        <taxon>Actinomycetales</taxon>
        <taxon>Actinomycetaceae</taxon>
        <taxon>Actinomyces</taxon>
    </lineage>
</organism>